<evidence type="ECO:0000313" key="1">
    <source>
        <dbReference type="EMBL" id="KAF2622741.1"/>
    </source>
</evidence>
<dbReference type="EMBL" id="MU006742">
    <property type="protein sequence ID" value="KAF2622741.1"/>
    <property type="molecule type" value="Genomic_DNA"/>
</dbReference>
<organism evidence="1 2">
    <name type="scientific">Macroventuria anomochaeta</name>
    <dbReference type="NCBI Taxonomy" id="301207"/>
    <lineage>
        <taxon>Eukaryota</taxon>
        <taxon>Fungi</taxon>
        <taxon>Dikarya</taxon>
        <taxon>Ascomycota</taxon>
        <taxon>Pezizomycotina</taxon>
        <taxon>Dothideomycetes</taxon>
        <taxon>Pleosporomycetidae</taxon>
        <taxon>Pleosporales</taxon>
        <taxon>Pleosporineae</taxon>
        <taxon>Didymellaceae</taxon>
        <taxon>Macroventuria</taxon>
    </lineage>
</organism>
<evidence type="ECO:0000313" key="2">
    <source>
        <dbReference type="Proteomes" id="UP000799754"/>
    </source>
</evidence>
<accession>A0ACB6RLI3</accession>
<protein>
    <submittedName>
        <fullName evidence="1">Uncharacterized protein</fullName>
    </submittedName>
</protein>
<reference evidence="1" key="1">
    <citation type="journal article" date="2020" name="Stud. Mycol.">
        <title>101 Dothideomycetes genomes: a test case for predicting lifestyles and emergence of pathogens.</title>
        <authorList>
            <person name="Haridas S."/>
            <person name="Albert R."/>
            <person name="Binder M."/>
            <person name="Bloem J."/>
            <person name="Labutti K."/>
            <person name="Salamov A."/>
            <person name="Andreopoulos B."/>
            <person name="Baker S."/>
            <person name="Barry K."/>
            <person name="Bills G."/>
            <person name="Bluhm B."/>
            <person name="Cannon C."/>
            <person name="Castanera R."/>
            <person name="Culley D."/>
            <person name="Daum C."/>
            <person name="Ezra D."/>
            <person name="Gonzalez J."/>
            <person name="Henrissat B."/>
            <person name="Kuo A."/>
            <person name="Liang C."/>
            <person name="Lipzen A."/>
            <person name="Lutzoni F."/>
            <person name="Magnuson J."/>
            <person name="Mondo S."/>
            <person name="Nolan M."/>
            <person name="Ohm R."/>
            <person name="Pangilinan J."/>
            <person name="Park H.-J."/>
            <person name="Ramirez L."/>
            <person name="Alfaro M."/>
            <person name="Sun H."/>
            <person name="Tritt A."/>
            <person name="Yoshinaga Y."/>
            <person name="Zwiers L.-H."/>
            <person name="Turgeon B."/>
            <person name="Goodwin S."/>
            <person name="Spatafora J."/>
            <person name="Crous P."/>
            <person name="Grigoriev I."/>
        </authorList>
    </citation>
    <scope>NUCLEOTIDE SEQUENCE</scope>
    <source>
        <strain evidence="1">CBS 525.71</strain>
    </source>
</reference>
<comment type="caution">
    <text evidence="1">The sequence shown here is derived from an EMBL/GenBank/DDBJ whole genome shotgun (WGS) entry which is preliminary data.</text>
</comment>
<sequence length="322" mass="35189">MKKEQQDRLASFSNGYTAHTSPYDGGAATAYNNPANSYAPRGRGAYNSSYRGGPQRGGYAYGGRGAASYHPYQRPPPPHGATKFKNRTVVFNKPDVSAEASGTESASAPGSARLSNAHSRQNSQPPAEPKSLCATFTSTGLCTRHGCPLLHDPNKQALCKRWLFKNDCNRGDHCSLSHDSTPHNVPTCLHFQEGRCTNEDCRFAHVRVNPAAQICDAFGRLGYCEKGAECADLHAYECPDFANKGECIRGDKCQHRHVHRASRMRKPTGRSSPEDQSRATSPEAETTTAGVQNWSSDPNTDTSHAPHLFTEQVDYVPFDVED</sequence>
<name>A0ACB6RLI3_9PLEO</name>
<dbReference type="Proteomes" id="UP000799754">
    <property type="component" value="Unassembled WGS sequence"/>
</dbReference>
<proteinExistence type="predicted"/>
<keyword evidence="2" id="KW-1185">Reference proteome</keyword>
<gene>
    <name evidence="1" type="ORF">BU25DRAFT_414993</name>
</gene>